<dbReference type="InterPro" id="IPR050620">
    <property type="entry name" value="Thioredoxin_H-type-like"/>
</dbReference>
<dbReference type="SUPFAM" id="SSF52833">
    <property type="entry name" value="Thioredoxin-like"/>
    <property type="match status" value="1"/>
</dbReference>
<dbReference type="PANTHER" id="PTHR10438:SF468">
    <property type="entry name" value="THIOREDOXIN-1-RELATED"/>
    <property type="match status" value="1"/>
</dbReference>
<dbReference type="AlphaFoldDB" id="A0A0G4H8K9"/>
<proteinExistence type="predicted"/>
<dbReference type="InterPro" id="IPR013766">
    <property type="entry name" value="Thioredoxin_domain"/>
</dbReference>
<reference evidence="2" key="1">
    <citation type="submission" date="2014-11" db="EMBL/GenBank/DDBJ databases">
        <authorList>
            <person name="Otto D Thomas"/>
            <person name="Naeem Raeece"/>
        </authorList>
    </citation>
    <scope>NUCLEOTIDE SEQUENCE</scope>
</reference>
<dbReference type="CDD" id="cd02947">
    <property type="entry name" value="TRX_family"/>
    <property type="match status" value="1"/>
</dbReference>
<organism evidence="2">
    <name type="scientific">Chromera velia CCMP2878</name>
    <dbReference type="NCBI Taxonomy" id="1169474"/>
    <lineage>
        <taxon>Eukaryota</taxon>
        <taxon>Sar</taxon>
        <taxon>Alveolata</taxon>
        <taxon>Colpodellida</taxon>
        <taxon>Chromeraceae</taxon>
        <taxon>Chromera</taxon>
    </lineage>
</organism>
<dbReference type="EMBL" id="CDMZ01002006">
    <property type="protein sequence ID" value="CEM40274.1"/>
    <property type="molecule type" value="Genomic_DNA"/>
</dbReference>
<dbReference type="PANTHER" id="PTHR10438">
    <property type="entry name" value="THIOREDOXIN"/>
    <property type="match status" value="1"/>
</dbReference>
<evidence type="ECO:0000313" key="2">
    <source>
        <dbReference type="EMBL" id="CEM40274.1"/>
    </source>
</evidence>
<sequence>MIRGIVRSVGGVRRLGQAGACRSFCAAPSNLTVVKDMETFKSAVQGGEKLVVAWYNAKFSLWGKILEPEFQKMAASYPQHSFLQVDVDECPRAAYDAEVVDVPSVALMYNDTAWRQLIEPEGKEKFSEVLNKAKEAIDKFQVPKDAENIPEMKVLRDNLWAEDYGYTTR</sequence>
<feature type="domain" description="Thioredoxin" evidence="1">
    <location>
        <begin position="34"/>
        <end position="131"/>
    </location>
</feature>
<name>A0A0G4H8K9_9ALVE</name>
<evidence type="ECO:0000259" key="1">
    <source>
        <dbReference type="Pfam" id="PF00085"/>
    </source>
</evidence>
<dbReference type="Gene3D" id="3.40.30.10">
    <property type="entry name" value="Glutaredoxin"/>
    <property type="match status" value="1"/>
</dbReference>
<protein>
    <recommendedName>
        <fullName evidence="1">Thioredoxin domain-containing protein</fullName>
    </recommendedName>
</protein>
<accession>A0A0G4H8K9</accession>
<dbReference type="Pfam" id="PF00085">
    <property type="entry name" value="Thioredoxin"/>
    <property type="match status" value="1"/>
</dbReference>
<gene>
    <name evidence="2" type="ORF">Cvel_5893</name>
</gene>
<dbReference type="VEuPathDB" id="CryptoDB:Cvel_5893"/>
<dbReference type="PhylomeDB" id="A0A0G4H8K9"/>
<dbReference type="InterPro" id="IPR036249">
    <property type="entry name" value="Thioredoxin-like_sf"/>
</dbReference>